<name>A0A326US19_THEHA</name>
<evidence type="ECO:0000256" key="1">
    <source>
        <dbReference type="ARBA" id="ARBA00012513"/>
    </source>
</evidence>
<dbReference type="PANTHER" id="PTHR43289">
    <property type="entry name" value="MITOGEN-ACTIVATED PROTEIN KINASE KINASE KINASE 20-RELATED"/>
    <property type="match status" value="1"/>
</dbReference>
<dbReference type="GO" id="GO:0004674">
    <property type="term" value="F:protein serine/threonine kinase activity"/>
    <property type="evidence" value="ECO:0007669"/>
    <property type="project" value="UniProtKB-KW"/>
</dbReference>
<keyword evidence="5" id="KW-0067">ATP-binding</keyword>
<evidence type="ECO:0000256" key="6">
    <source>
        <dbReference type="SAM" id="MobiDB-lite"/>
    </source>
</evidence>
<protein>
    <recommendedName>
        <fullName evidence="1">non-specific serine/threonine protein kinase</fullName>
        <ecNumber evidence="1">2.7.11.1</ecNumber>
    </recommendedName>
</protein>
<dbReference type="InterPro" id="IPR011009">
    <property type="entry name" value="Kinase-like_dom_sf"/>
</dbReference>
<dbReference type="EMBL" id="QKUF01000001">
    <property type="protein sequence ID" value="PZW36679.1"/>
    <property type="molecule type" value="Genomic_DNA"/>
</dbReference>
<dbReference type="SUPFAM" id="SSF56112">
    <property type="entry name" value="Protein kinase-like (PK-like)"/>
    <property type="match status" value="1"/>
</dbReference>
<reference evidence="9 10" key="1">
    <citation type="submission" date="2018-06" db="EMBL/GenBank/DDBJ databases">
        <title>Genomic Encyclopedia of Archaeal and Bacterial Type Strains, Phase II (KMG-II): from individual species to whole genera.</title>
        <authorList>
            <person name="Goeker M."/>
        </authorList>
    </citation>
    <scope>NUCLEOTIDE SEQUENCE [LARGE SCALE GENOMIC DNA]</scope>
    <source>
        <strain evidence="9 10">ATCC BAA-1881</strain>
    </source>
</reference>
<evidence type="ECO:0000256" key="5">
    <source>
        <dbReference type="ARBA" id="ARBA00022840"/>
    </source>
</evidence>
<keyword evidence="7" id="KW-0812">Transmembrane</keyword>
<evidence type="ECO:0000259" key="8">
    <source>
        <dbReference type="PROSITE" id="PS50011"/>
    </source>
</evidence>
<sequence>MSTIPRQLGKYELQQRIGQGTIGEVWKGRDLQLQRDIAIKILHTDLQQTDPRFFTHFRENGQALITLQHANLVPVTDLNVYRSVETNTLFAYLVMDYIPGMTLHAYLGKTSHRGIFPPVPQIVYLFACIGSALDYAHRRGIAHGNITPRNILLHQQNTTHFEAGEPYVADLGLVRLLNMPINAHTPFYLSPEQARGEAPSARSDIYALGALLYEICTGVQPFRGETPTTVLMQHLHTLPTPPNLINPNIPGALSEVILRAMSKDPASRYPKAAYLAAAIAEACSLRPIYPVTRTGEIEALPAPPTANEGGTLLGVSQPLFRPSTTRTGSTPSLPPLPAAQMPSQTLPVEKAPQQTPPPGSLPAASISMQPTAINPVLKNEPEPTKVVSARTPTTTPAAPQEQLMQQSPVLPPPVPTQEQRTSSLHPVPAHQKQRARTNPLYLIAAVLVVLLLLGGGAASLLFLNRGGQAPASAALVGQVFFQDNALGHNNVIRIQLNNIEAPPDGMGYFAWLQMQDMTQPELPLGQITFKEKQGSLLYPGDKKNTNLLSLSPRGVIITLENADHPPQQPGNREVFRGLFDQAAFPSIKNILYATPGLSEKQSAITSMREALQSINDKAGSIVDSLQNTGDYQLAYRQAVRIIELIDGSTMAHKSGDLPAKQASLLPTETGILTIDNTQGYLDLLSTQITQLKSVASSDQELMKHASNVENAITNLKDWVQKMRTYATQLIKASDIKSPEMIKVALQLKQLAADAYAGRTIPPNQGPQPILGSAGAYQAYVESQYLATLTLQKV</sequence>
<dbReference type="GO" id="GO:0005524">
    <property type="term" value="F:ATP binding"/>
    <property type="evidence" value="ECO:0007669"/>
    <property type="project" value="UniProtKB-KW"/>
</dbReference>
<dbReference type="CDD" id="cd14014">
    <property type="entry name" value="STKc_PknB_like"/>
    <property type="match status" value="1"/>
</dbReference>
<keyword evidence="7" id="KW-0472">Membrane</keyword>
<evidence type="ECO:0000256" key="7">
    <source>
        <dbReference type="SAM" id="Phobius"/>
    </source>
</evidence>
<dbReference type="InterPro" id="IPR000719">
    <property type="entry name" value="Prot_kinase_dom"/>
</dbReference>
<dbReference type="EC" id="2.7.11.1" evidence="1"/>
<keyword evidence="4 9" id="KW-0418">Kinase</keyword>
<feature type="region of interest" description="Disordered" evidence="6">
    <location>
        <begin position="300"/>
        <end position="429"/>
    </location>
</feature>
<keyword evidence="3" id="KW-0547">Nucleotide-binding</keyword>
<feature type="compositionally biased region" description="Low complexity" evidence="6">
    <location>
        <begin position="321"/>
        <end position="331"/>
    </location>
</feature>
<dbReference type="Proteomes" id="UP000248806">
    <property type="component" value="Unassembled WGS sequence"/>
</dbReference>
<evidence type="ECO:0000256" key="4">
    <source>
        <dbReference type="ARBA" id="ARBA00022777"/>
    </source>
</evidence>
<comment type="caution">
    <text evidence="9">The sequence shown here is derived from an EMBL/GenBank/DDBJ whole genome shotgun (WGS) entry which is preliminary data.</text>
</comment>
<evidence type="ECO:0000313" key="9">
    <source>
        <dbReference type="EMBL" id="PZW36679.1"/>
    </source>
</evidence>
<keyword evidence="2" id="KW-0808">Transferase</keyword>
<evidence type="ECO:0000313" key="10">
    <source>
        <dbReference type="Proteomes" id="UP000248806"/>
    </source>
</evidence>
<dbReference type="RefSeq" id="WP_111319130.1">
    <property type="nucleotide sequence ID" value="NZ_BIFX01000001.1"/>
</dbReference>
<organism evidence="9 10">
    <name type="scientific">Thermosporothrix hazakensis</name>
    <dbReference type="NCBI Taxonomy" id="644383"/>
    <lineage>
        <taxon>Bacteria</taxon>
        <taxon>Bacillati</taxon>
        <taxon>Chloroflexota</taxon>
        <taxon>Ktedonobacteria</taxon>
        <taxon>Ktedonobacterales</taxon>
        <taxon>Thermosporotrichaceae</taxon>
        <taxon>Thermosporothrix</taxon>
    </lineage>
</organism>
<dbReference type="Pfam" id="PF00069">
    <property type="entry name" value="Pkinase"/>
    <property type="match status" value="1"/>
</dbReference>
<dbReference type="Gene3D" id="1.10.510.10">
    <property type="entry name" value="Transferase(Phosphotransferase) domain 1"/>
    <property type="match status" value="1"/>
</dbReference>
<feature type="transmembrane region" description="Helical" evidence="7">
    <location>
        <begin position="440"/>
        <end position="463"/>
    </location>
</feature>
<dbReference type="PROSITE" id="PS50011">
    <property type="entry name" value="PROTEIN_KINASE_DOM"/>
    <property type="match status" value="1"/>
</dbReference>
<evidence type="ECO:0000256" key="2">
    <source>
        <dbReference type="ARBA" id="ARBA00022679"/>
    </source>
</evidence>
<keyword evidence="7" id="KW-1133">Transmembrane helix</keyword>
<dbReference type="PANTHER" id="PTHR43289:SF6">
    <property type="entry name" value="SERINE_THREONINE-PROTEIN KINASE NEKL-3"/>
    <property type="match status" value="1"/>
</dbReference>
<dbReference type="OrthoDB" id="9814968at2"/>
<evidence type="ECO:0000256" key="3">
    <source>
        <dbReference type="ARBA" id="ARBA00022741"/>
    </source>
</evidence>
<dbReference type="AlphaFoldDB" id="A0A326US19"/>
<proteinExistence type="predicted"/>
<keyword evidence="10" id="KW-1185">Reference proteome</keyword>
<keyword evidence="9" id="KW-0723">Serine/threonine-protein kinase</keyword>
<accession>A0A326US19</accession>
<feature type="domain" description="Protein kinase" evidence="8">
    <location>
        <begin position="11"/>
        <end position="289"/>
    </location>
</feature>
<feature type="compositionally biased region" description="Low complexity" evidence="6">
    <location>
        <begin position="389"/>
        <end position="399"/>
    </location>
</feature>
<gene>
    <name evidence="9" type="ORF">EI42_00859</name>
</gene>
<dbReference type="Gene3D" id="3.30.200.20">
    <property type="entry name" value="Phosphorylase Kinase, domain 1"/>
    <property type="match status" value="1"/>
</dbReference>